<dbReference type="InterPro" id="IPR037143">
    <property type="entry name" value="4-PPantetheinyl_Trfase_dom_sf"/>
</dbReference>
<keyword evidence="2" id="KW-1185">Reference proteome</keyword>
<evidence type="ECO:0000313" key="2">
    <source>
        <dbReference type="Proteomes" id="UP001206206"/>
    </source>
</evidence>
<gene>
    <name evidence="1" type="ORF">NON19_30865</name>
</gene>
<accession>A0ABT1PQ31</accession>
<evidence type="ECO:0000313" key="1">
    <source>
        <dbReference type="EMBL" id="MCQ4046333.1"/>
    </source>
</evidence>
<dbReference type="EMBL" id="JANFNH010000063">
    <property type="protein sequence ID" value="MCQ4046333.1"/>
    <property type="molecule type" value="Genomic_DNA"/>
</dbReference>
<comment type="caution">
    <text evidence="1">The sequence shown here is derived from an EMBL/GenBank/DDBJ whole genome shotgun (WGS) entry which is preliminary data.</text>
</comment>
<dbReference type="Gene3D" id="3.90.470.20">
    <property type="entry name" value="4'-phosphopantetheinyl transferase domain"/>
    <property type="match status" value="1"/>
</dbReference>
<reference evidence="1 2" key="1">
    <citation type="submission" date="2022-06" db="EMBL/GenBank/DDBJ databases">
        <title>Draft genome sequence of type strain Streptomyces rubrisoli DSM 42083.</title>
        <authorList>
            <person name="Duangmal K."/>
            <person name="Klaysubun C."/>
        </authorList>
    </citation>
    <scope>NUCLEOTIDE SEQUENCE [LARGE SCALE GENOMIC DNA]</scope>
    <source>
        <strain evidence="1 2">DSM 42083</strain>
    </source>
</reference>
<feature type="non-terminal residue" evidence="1">
    <location>
        <position position="34"/>
    </location>
</feature>
<name>A0ABT1PQ31_9ACTN</name>
<organism evidence="1 2">
    <name type="scientific">Streptantibioticus rubrisoli</name>
    <dbReference type="NCBI Taxonomy" id="1387313"/>
    <lineage>
        <taxon>Bacteria</taxon>
        <taxon>Bacillati</taxon>
        <taxon>Actinomycetota</taxon>
        <taxon>Actinomycetes</taxon>
        <taxon>Kitasatosporales</taxon>
        <taxon>Streptomycetaceae</taxon>
        <taxon>Streptantibioticus</taxon>
    </lineage>
</organism>
<sequence>MIIGVGIDVAEISRFEAALERTPSMVERLFNDDE</sequence>
<proteinExistence type="predicted"/>
<dbReference type="SUPFAM" id="SSF56214">
    <property type="entry name" value="4'-phosphopantetheinyl transferase"/>
    <property type="match status" value="1"/>
</dbReference>
<dbReference type="Proteomes" id="UP001206206">
    <property type="component" value="Unassembled WGS sequence"/>
</dbReference>
<protein>
    <submittedName>
        <fullName evidence="1">Holo-ACP synthase</fullName>
    </submittedName>
</protein>